<keyword evidence="3" id="KW-0347">Helicase</keyword>
<feature type="domain" description="UvrD-like helicase ATP-binding" evidence="6">
    <location>
        <begin position="175"/>
        <end position="231"/>
    </location>
</feature>
<dbReference type="GO" id="GO:0016787">
    <property type="term" value="F:hydrolase activity"/>
    <property type="evidence" value="ECO:0007669"/>
    <property type="project" value="UniProtKB-KW"/>
</dbReference>
<feature type="region of interest" description="Disordered" evidence="5">
    <location>
        <begin position="1"/>
        <end position="55"/>
    </location>
</feature>
<keyword evidence="2" id="KW-0378">Hydrolase</keyword>
<comment type="caution">
    <text evidence="7">The sequence shown here is derived from an EMBL/GenBank/DDBJ whole genome shotgun (WGS) entry which is preliminary data.</text>
</comment>
<dbReference type="InterPro" id="IPR014016">
    <property type="entry name" value="UvrD-like_ATP-bd"/>
</dbReference>
<protein>
    <recommendedName>
        <fullName evidence="6">UvrD-like helicase ATP-binding domain-containing protein</fullName>
    </recommendedName>
</protein>
<evidence type="ECO:0000256" key="1">
    <source>
        <dbReference type="ARBA" id="ARBA00022741"/>
    </source>
</evidence>
<evidence type="ECO:0000256" key="5">
    <source>
        <dbReference type="SAM" id="MobiDB-lite"/>
    </source>
</evidence>
<evidence type="ECO:0000256" key="2">
    <source>
        <dbReference type="ARBA" id="ARBA00022801"/>
    </source>
</evidence>
<keyword evidence="1" id="KW-0547">Nucleotide-binding</keyword>
<dbReference type="OrthoDB" id="3196263at2"/>
<dbReference type="Gene3D" id="3.40.50.300">
    <property type="entry name" value="P-loop containing nucleotide triphosphate hydrolases"/>
    <property type="match status" value="2"/>
</dbReference>
<reference evidence="7 8" key="1">
    <citation type="submission" date="2019-04" db="EMBL/GenBank/DDBJ databases">
        <title>Three New Species of Nocardioides, Nocardioides euryhalodurans sp. nov., Nocardioides seonyuensis sp. nov. and Nocardioides eburneoflavus sp. nov. Isolated from Soil.</title>
        <authorList>
            <person name="Roh S.G."/>
            <person name="Lee C."/>
            <person name="Kim M.-K."/>
            <person name="Kim S.B."/>
        </authorList>
    </citation>
    <scope>NUCLEOTIDE SEQUENCE [LARGE SCALE GENOMIC DNA]</scope>
    <source>
        <strain evidence="7 8">MMS17-SY213</strain>
    </source>
</reference>
<dbReference type="InterPro" id="IPR000212">
    <property type="entry name" value="DNA_helicase_UvrD/REP"/>
</dbReference>
<dbReference type="AlphaFoldDB" id="A0A4Z1BUT4"/>
<sequence length="551" mass="59473">MSSKPPSTLAHPARRRPRNQPGTGTRHKARLRRRPAQRRSSRSRLLNHRPRARPPMPELISTELAADAAAFAVALPASVEMPAGAGKTHLLSATAKHIVECGGRVLVLTHTNAGVYAINARMKRFGITTGVQVSTITSFAYRLARAYPDLGQLQVPKVMVPAHSKAYIDAATRVASSKHIQAVLAASFTHLLVDEYQDCNESHHAFVSTIRAAVPDTGVLGDRLQAIFGFNDRLADWAAVVAEYPPHPTTIKPWRWSGHNDSLGGWLLAIRPLMVPGHVVNWTNIALPAGVTFQNIAGNQQGVTQAAFATYPANETVLIIAAWPNTARTIAGNLNGTFTVMEEVAGRFMAESLANLVATDPAAYALWLFDLTKSCHCGHGVLDTVTLRNRYANGRVAGDLLAGGSGSRAGAEAAIGAFDLVVSNPTLSNLATAMDIIPATPALRLHSHEAWYDVQTSIRGAVAQGNNPEVLLEELAKARDVMRYAGRRERKRIISRTLLVKGLEYDHVIIADVGDHAKVNDLYVALSRARKSITILGSSDTLRLQPSPNGR</sequence>
<dbReference type="PANTHER" id="PTHR11070">
    <property type="entry name" value="UVRD / RECB / PCRA DNA HELICASE FAMILY MEMBER"/>
    <property type="match status" value="1"/>
</dbReference>
<feature type="compositionally biased region" description="Basic residues" evidence="5">
    <location>
        <begin position="25"/>
        <end position="52"/>
    </location>
</feature>
<dbReference type="PANTHER" id="PTHR11070:SF2">
    <property type="entry name" value="ATP-DEPENDENT DNA HELICASE SRS2"/>
    <property type="match status" value="1"/>
</dbReference>
<name>A0A4Z1BUT4_9ACTN</name>
<evidence type="ECO:0000313" key="7">
    <source>
        <dbReference type="EMBL" id="TGN65021.1"/>
    </source>
</evidence>
<dbReference type="Pfam" id="PF00580">
    <property type="entry name" value="UvrD-helicase"/>
    <property type="match status" value="1"/>
</dbReference>
<dbReference type="EMBL" id="SRRO01000001">
    <property type="protein sequence ID" value="TGN65021.1"/>
    <property type="molecule type" value="Genomic_DNA"/>
</dbReference>
<dbReference type="GO" id="GO:0000725">
    <property type="term" value="P:recombinational repair"/>
    <property type="evidence" value="ECO:0007669"/>
    <property type="project" value="TreeGrafter"/>
</dbReference>
<evidence type="ECO:0000313" key="8">
    <source>
        <dbReference type="Proteomes" id="UP000297496"/>
    </source>
</evidence>
<proteinExistence type="predicted"/>
<dbReference type="GO" id="GO:0003677">
    <property type="term" value="F:DNA binding"/>
    <property type="evidence" value="ECO:0007669"/>
    <property type="project" value="InterPro"/>
</dbReference>
<keyword evidence="8" id="KW-1185">Reference proteome</keyword>
<dbReference type="SUPFAM" id="SSF52540">
    <property type="entry name" value="P-loop containing nucleoside triphosphate hydrolases"/>
    <property type="match status" value="1"/>
</dbReference>
<dbReference type="Proteomes" id="UP000297496">
    <property type="component" value="Unassembled WGS sequence"/>
</dbReference>
<dbReference type="GO" id="GO:0043138">
    <property type="term" value="F:3'-5' DNA helicase activity"/>
    <property type="evidence" value="ECO:0007669"/>
    <property type="project" value="TreeGrafter"/>
</dbReference>
<evidence type="ECO:0000256" key="3">
    <source>
        <dbReference type="ARBA" id="ARBA00022806"/>
    </source>
</evidence>
<evidence type="ECO:0000259" key="6">
    <source>
        <dbReference type="Pfam" id="PF00580"/>
    </source>
</evidence>
<organism evidence="7 8">
    <name type="scientific">Nocardioides eburneiflavus</name>
    <dbReference type="NCBI Taxonomy" id="2518372"/>
    <lineage>
        <taxon>Bacteria</taxon>
        <taxon>Bacillati</taxon>
        <taxon>Actinomycetota</taxon>
        <taxon>Actinomycetes</taxon>
        <taxon>Propionibacteriales</taxon>
        <taxon>Nocardioidaceae</taxon>
        <taxon>Nocardioides</taxon>
    </lineage>
</organism>
<dbReference type="InterPro" id="IPR027417">
    <property type="entry name" value="P-loop_NTPase"/>
</dbReference>
<gene>
    <name evidence="7" type="ORF">EXE59_14390</name>
</gene>
<keyword evidence="4" id="KW-0067">ATP-binding</keyword>
<dbReference type="GO" id="GO:0005524">
    <property type="term" value="F:ATP binding"/>
    <property type="evidence" value="ECO:0007669"/>
    <property type="project" value="UniProtKB-KW"/>
</dbReference>
<evidence type="ECO:0000256" key="4">
    <source>
        <dbReference type="ARBA" id="ARBA00022840"/>
    </source>
</evidence>
<accession>A0A4Z1BUT4</accession>